<keyword evidence="1" id="KW-1133">Transmembrane helix</keyword>
<gene>
    <name evidence="2" type="ORF">SAMN02910377_02020</name>
</gene>
<feature type="transmembrane region" description="Helical" evidence="1">
    <location>
        <begin position="161"/>
        <end position="185"/>
    </location>
</feature>
<keyword evidence="3" id="KW-1185">Reference proteome</keyword>
<reference evidence="3" key="1">
    <citation type="submission" date="2016-10" db="EMBL/GenBank/DDBJ databases">
        <authorList>
            <person name="Varghese N."/>
        </authorList>
    </citation>
    <scope>NUCLEOTIDE SEQUENCE [LARGE SCALE GENOMIC DNA]</scope>
    <source>
        <strain evidence="3">ACV-9</strain>
    </source>
</reference>
<evidence type="ECO:0000256" key="1">
    <source>
        <dbReference type="SAM" id="Phobius"/>
    </source>
</evidence>
<feature type="transmembrane region" description="Helical" evidence="1">
    <location>
        <begin position="130"/>
        <end position="149"/>
    </location>
</feature>
<feature type="transmembrane region" description="Helical" evidence="1">
    <location>
        <begin position="38"/>
        <end position="59"/>
    </location>
</feature>
<sequence length="197" mass="22236">MALNRKQAEEYFLKGYLLLCSLALIDCAIGLIQKTINIPIILIELQGFVVLVLLYEWVSKREEIDYMKTKVRLSVATAEIIIIFLMIVLRQMLVLNMSYAFIIAYLGIIAGIAILAFVIEKKAKTKGRRYSPIGVGVTSSVSIGLVVFIRNIVRNMNDIQFSKLYLCICSVISAFLIYLYMAIMVHTQSTDVTRKPA</sequence>
<evidence type="ECO:0000313" key="3">
    <source>
        <dbReference type="Proteomes" id="UP000182321"/>
    </source>
</evidence>
<keyword evidence="1" id="KW-0812">Transmembrane</keyword>
<feature type="transmembrane region" description="Helical" evidence="1">
    <location>
        <begin position="99"/>
        <end position="118"/>
    </location>
</feature>
<feature type="transmembrane region" description="Helical" evidence="1">
    <location>
        <begin position="12"/>
        <end position="32"/>
    </location>
</feature>
<dbReference type="Proteomes" id="UP000182321">
    <property type="component" value="Unassembled WGS sequence"/>
</dbReference>
<feature type="transmembrane region" description="Helical" evidence="1">
    <location>
        <begin position="71"/>
        <end position="93"/>
    </location>
</feature>
<dbReference type="RefSeq" id="WP_074791545.1">
    <property type="nucleotide sequence ID" value="NZ_FNZX01000012.1"/>
</dbReference>
<evidence type="ECO:0000313" key="2">
    <source>
        <dbReference type="EMBL" id="SEK85358.1"/>
    </source>
</evidence>
<protein>
    <submittedName>
        <fullName evidence="2">Uncharacterized protein</fullName>
    </submittedName>
</protein>
<keyword evidence="1" id="KW-0472">Membrane</keyword>
<proteinExistence type="predicted"/>
<accession>A0A1H7KEW2</accession>
<name>A0A1H7KEW2_9FIRM</name>
<organism evidence="2 3">
    <name type="scientific">Pseudobutyrivibrio ruminis</name>
    <dbReference type="NCBI Taxonomy" id="46206"/>
    <lineage>
        <taxon>Bacteria</taxon>
        <taxon>Bacillati</taxon>
        <taxon>Bacillota</taxon>
        <taxon>Clostridia</taxon>
        <taxon>Lachnospirales</taxon>
        <taxon>Lachnospiraceae</taxon>
        <taxon>Pseudobutyrivibrio</taxon>
    </lineage>
</organism>
<dbReference type="AlphaFoldDB" id="A0A1H7KEW2"/>
<dbReference type="EMBL" id="FNZX01000012">
    <property type="protein sequence ID" value="SEK85358.1"/>
    <property type="molecule type" value="Genomic_DNA"/>
</dbReference>